<evidence type="ECO:0000313" key="1">
    <source>
        <dbReference type="EMBL" id="GAB1289918.1"/>
    </source>
</evidence>
<reference evidence="1 2" key="1">
    <citation type="submission" date="2024-08" db="EMBL/GenBank/DDBJ databases">
        <title>The draft genome of Apodemus speciosus.</title>
        <authorList>
            <person name="Nabeshima K."/>
            <person name="Suzuki S."/>
            <person name="Onuma M."/>
        </authorList>
    </citation>
    <scope>NUCLEOTIDE SEQUENCE [LARGE SCALE GENOMIC DNA]</scope>
    <source>
        <strain evidence="1">IB14-021</strain>
    </source>
</reference>
<organism evidence="1 2">
    <name type="scientific">Apodemus speciosus</name>
    <name type="common">Large Japanese field mouse</name>
    <dbReference type="NCBI Taxonomy" id="105296"/>
    <lineage>
        <taxon>Eukaryota</taxon>
        <taxon>Metazoa</taxon>
        <taxon>Chordata</taxon>
        <taxon>Craniata</taxon>
        <taxon>Vertebrata</taxon>
        <taxon>Euteleostomi</taxon>
        <taxon>Mammalia</taxon>
        <taxon>Eutheria</taxon>
        <taxon>Euarchontoglires</taxon>
        <taxon>Glires</taxon>
        <taxon>Rodentia</taxon>
        <taxon>Myomorpha</taxon>
        <taxon>Muroidea</taxon>
        <taxon>Muridae</taxon>
        <taxon>Murinae</taxon>
        <taxon>Apodemus</taxon>
    </lineage>
</organism>
<keyword evidence="2" id="KW-1185">Reference proteome</keyword>
<comment type="caution">
    <text evidence="1">The sequence shown here is derived from an EMBL/GenBank/DDBJ whole genome shotgun (WGS) entry which is preliminary data.</text>
</comment>
<dbReference type="EMBL" id="BAAFST010000005">
    <property type="protein sequence ID" value="GAB1289918.1"/>
    <property type="molecule type" value="Genomic_DNA"/>
</dbReference>
<dbReference type="Proteomes" id="UP001623349">
    <property type="component" value="Unassembled WGS sequence"/>
</dbReference>
<protein>
    <submittedName>
        <fullName evidence="1">Uncharacterized protein</fullName>
    </submittedName>
</protein>
<proteinExistence type="predicted"/>
<sequence>MLVRRGQGHGGLTGSVLSQSQVLLLRLEIMELPNGRDMSMMDRS</sequence>
<accession>A0ABQ0ES90</accession>
<name>A0ABQ0ES90_APOSI</name>
<evidence type="ECO:0000313" key="2">
    <source>
        <dbReference type="Proteomes" id="UP001623349"/>
    </source>
</evidence>
<gene>
    <name evidence="1" type="ORF">APTSU1_000514800</name>
</gene>